<gene>
    <name evidence="8" type="ORF">C3744_17920</name>
</gene>
<evidence type="ECO:0000313" key="9">
    <source>
        <dbReference type="Proteomes" id="UP000256519"/>
    </source>
</evidence>
<dbReference type="InterPro" id="IPR050545">
    <property type="entry name" value="Mycobact_MmpL"/>
</dbReference>
<feature type="transmembrane region" description="Helical" evidence="6">
    <location>
        <begin position="527"/>
        <end position="546"/>
    </location>
</feature>
<keyword evidence="2" id="KW-1003">Cell membrane</keyword>
<feature type="transmembrane region" description="Helical" evidence="6">
    <location>
        <begin position="591"/>
        <end position="612"/>
    </location>
</feature>
<proteinExistence type="predicted"/>
<feature type="transmembrane region" description="Helical" evidence="6">
    <location>
        <begin position="366"/>
        <end position="386"/>
    </location>
</feature>
<dbReference type="GO" id="GO:0005886">
    <property type="term" value="C:plasma membrane"/>
    <property type="evidence" value="ECO:0007669"/>
    <property type="project" value="UniProtKB-SubCell"/>
</dbReference>
<evidence type="ECO:0000256" key="5">
    <source>
        <dbReference type="ARBA" id="ARBA00023136"/>
    </source>
</evidence>
<accession>A0A3D8WZW5</accession>
<keyword evidence="5 6" id="KW-0472">Membrane</keyword>
<name>A0A3D8WZW5_PRIMG</name>
<evidence type="ECO:0000256" key="4">
    <source>
        <dbReference type="ARBA" id="ARBA00022989"/>
    </source>
</evidence>
<feature type="transmembrane region" description="Helical" evidence="6">
    <location>
        <begin position="207"/>
        <end position="226"/>
    </location>
</feature>
<feature type="transmembrane region" description="Helical" evidence="6">
    <location>
        <begin position="633"/>
        <end position="657"/>
    </location>
</feature>
<dbReference type="InterPro" id="IPR004869">
    <property type="entry name" value="MMPL_dom"/>
</dbReference>
<feature type="transmembrane region" description="Helical" evidence="6">
    <location>
        <begin position="232"/>
        <end position="251"/>
    </location>
</feature>
<feature type="transmembrane region" description="Helical" evidence="6">
    <location>
        <begin position="272"/>
        <end position="300"/>
    </location>
</feature>
<reference evidence="8 9" key="1">
    <citation type="journal article" date="2018" name="Appl. Environ. Microbiol.">
        <title>Antimicrobial susceptibility testing and tentative epidemiological cut-off values of five Bacillus species relevant for use as animal feed additives or for plant protection.</title>
        <authorList>
            <person name="Agerso Y."/>
            <person name="Stuer-Lauridsen B."/>
            <person name="Bjerre K."/>
            <person name="Jensen M.G."/>
            <person name="Johansen E."/>
            <person name="Bennedsen M."/>
            <person name="Brockmann E."/>
            <person name="Nielsen B."/>
        </authorList>
    </citation>
    <scope>NUCLEOTIDE SEQUENCE [LARGE SCALE GENOMIC DNA]</scope>
    <source>
        <strain evidence="8 9">CHCC20162</strain>
    </source>
</reference>
<evidence type="ECO:0000256" key="2">
    <source>
        <dbReference type="ARBA" id="ARBA00022475"/>
    </source>
</evidence>
<evidence type="ECO:0000259" key="7">
    <source>
        <dbReference type="PROSITE" id="PS50156"/>
    </source>
</evidence>
<feature type="transmembrane region" description="Helical" evidence="6">
    <location>
        <begin position="180"/>
        <end position="200"/>
    </location>
</feature>
<feature type="domain" description="SSD" evidence="7">
    <location>
        <begin position="240"/>
        <end position="329"/>
    </location>
</feature>
<evidence type="ECO:0000256" key="3">
    <source>
        <dbReference type="ARBA" id="ARBA00022692"/>
    </source>
</evidence>
<dbReference type="PROSITE" id="PS50156">
    <property type="entry name" value="SSD"/>
    <property type="match status" value="1"/>
</dbReference>
<dbReference type="Proteomes" id="UP000256519">
    <property type="component" value="Unassembled WGS sequence"/>
</dbReference>
<keyword evidence="4 6" id="KW-1133">Transmembrane helix</keyword>
<feature type="transmembrane region" description="Helical" evidence="6">
    <location>
        <begin position="306"/>
        <end position="330"/>
    </location>
</feature>
<dbReference type="PANTHER" id="PTHR33406:SF13">
    <property type="entry name" value="MEMBRANE PROTEIN YDFJ"/>
    <property type="match status" value="1"/>
</dbReference>
<keyword evidence="3 6" id="KW-0812">Transmembrane</keyword>
<evidence type="ECO:0000313" key="8">
    <source>
        <dbReference type="EMBL" id="RDZ12476.1"/>
    </source>
</evidence>
<feature type="transmembrane region" description="Helical" evidence="6">
    <location>
        <begin position="553"/>
        <end position="571"/>
    </location>
</feature>
<dbReference type="EMBL" id="PQWM01000021">
    <property type="protein sequence ID" value="RDZ12476.1"/>
    <property type="molecule type" value="Genomic_DNA"/>
</dbReference>
<protein>
    <recommendedName>
        <fullName evidence="7">SSD domain-containing protein</fullName>
    </recommendedName>
</protein>
<sequence>MAKYLYKLGEWASRKRRQVFFGWIAILIVAAIGVGTMGITFNDDMSIPGTKAEKAMDVLNKEFPHSDDSGGQIKLIFKAPGGENLESPSTHKKIQDTLDLVLNDKAVESIASPYQAGTISKNKEIGYATITYKVSADKVTDASKDKIKGIAKLAEKNGVQTEIGGTVAFSHVKIGGTSELVGIVIAFGILVFTFASFLAAGLPIITAIIGLGIGAMGILISSNFFSIQATSLSLASMIGLAVGIDYALFIISRHRQQLAQGLDVRESIARATATAGSAVLFAGLTVIVALCGLSVVGIPFLTSMGLSAAFTVLIVMLVSITLVPALLGMVGHRLSPKRKKQVNSKKSLVVKKNKDSNKWGRFVTRYPVQIVLVCLIVTGIISSPVLHMELGLPDNGMKSKETIERRAYDLMAEGFGDGINGPLVVVLDGSKSPDTQVSFTKVAKELNDLPNVSSVSPPTPNQSGKFAMVTVLPKTGPNDSKTKDLVNDIREKAKNTNKDEKVKLMVTGSTAVNIDISDKLSEALPQFAALIVIFALLLLLVVFRSILVPIKAVLGFLMTLIATLGFSVFVLQDGHFIDFFGIPEAGPLLNFMPVLTTGILFGLAMDYEVFLISRMREDYTHLRDANKSILSSLKHSGPVVTAAGLIMISVFASFIFAEDSTIKATGLSMAFGVLFDAFMVRMTLVPAVMTLLGKSAWYLPKWLDKSLPTIDVEGESIMNHIEGNIDKKVRKY</sequence>
<dbReference type="InterPro" id="IPR000731">
    <property type="entry name" value="SSD"/>
</dbReference>
<dbReference type="RefSeq" id="WP_116075829.1">
    <property type="nucleotide sequence ID" value="NZ_CP187633.1"/>
</dbReference>
<organism evidence="8 9">
    <name type="scientific">Priestia megaterium</name>
    <name type="common">Bacillus megaterium</name>
    <dbReference type="NCBI Taxonomy" id="1404"/>
    <lineage>
        <taxon>Bacteria</taxon>
        <taxon>Bacillati</taxon>
        <taxon>Bacillota</taxon>
        <taxon>Bacilli</taxon>
        <taxon>Bacillales</taxon>
        <taxon>Bacillaceae</taxon>
        <taxon>Priestia</taxon>
    </lineage>
</organism>
<evidence type="ECO:0000256" key="6">
    <source>
        <dbReference type="SAM" id="Phobius"/>
    </source>
</evidence>
<evidence type="ECO:0000256" key="1">
    <source>
        <dbReference type="ARBA" id="ARBA00004651"/>
    </source>
</evidence>
<dbReference type="Gene3D" id="1.20.1640.10">
    <property type="entry name" value="Multidrug efflux transporter AcrB transmembrane domain"/>
    <property type="match status" value="2"/>
</dbReference>
<dbReference type="Pfam" id="PF03176">
    <property type="entry name" value="MMPL"/>
    <property type="match status" value="2"/>
</dbReference>
<dbReference type="SUPFAM" id="SSF82866">
    <property type="entry name" value="Multidrug efflux transporter AcrB transmembrane domain"/>
    <property type="match status" value="2"/>
</dbReference>
<feature type="transmembrane region" description="Helical" evidence="6">
    <location>
        <begin position="20"/>
        <end position="41"/>
    </location>
</feature>
<comment type="caution">
    <text evidence="8">The sequence shown here is derived from an EMBL/GenBank/DDBJ whole genome shotgun (WGS) entry which is preliminary data.</text>
</comment>
<dbReference type="AlphaFoldDB" id="A0A3D8WZW5"/>
<feature type="transmembrane region" description="Helical" evidence="6">
    <location>
        <begin position="669"/>
        <end position="692"/>
    </location>
</feature>
<comment type="subcellular location">
    <subcellularLocation>
        <location evidence="1">Cell membrane</location>
        <topology evidence="1">Multi-pass membrane protein</topology>
    </subcellularLocation>
</comment>
<dbReference type="PANTHER" id="PTHR33406">
    <property type="entry name" value="MEMBRANE PROTEIN MJ1562-RELATED"/>
    <property type="match status" value="1"/>
</dbReference>